<dbReference type="Proteomes" id="UP000824267">
    <property type="component" value="Unassembled WGS sequence"/>
</dbReference>
<organism evidence="2 3">
    <name type="scientific">Candidatus Onthomorpha intestinigallinarum</name>
    <dbReference type="NCBI Taxonomy" id="2840880"/>
    <lineage>
        <taxon>Bacteria</taxon>
        <taxon>Pseudomonadati</taxon>
        <taxon>Bacteroidota</taxon>
        <taxon>Bacteroidia</taxon>
        <taxon>Bacteroidales</taxon>
        <taxon>Candidatus Onthomorpha</taxon>
    </lineage>
</organism>
<comment type="caution">
    <text evidence="2">The sequence shown here is derived from an EMBL/GenBank/DDBJ whole genome shotgun (WGS) entry which is preliminary data.</text>
</comment>
<sequence>MANLQLIKDIAEQKNIPLATIASELGITPQALSKLMRNNSTKIDTLEKIAQILKVSVTVFFDDGGNGGVRFARASENGMANAGDNVTLSKESENFLALLAKKDEQIDRLLSIIENIK</sequence>
<dbReference type="CDD" id="cd00093">
    <property type="entry name" value="HTH_XRE"/>
    <property type="match status" value="1"/>
</dbReference>
<dbReference type="InterPro" id="IPR010982">
    <property type="entry name" value="Lambda_DNA-bd_dom_sf"/>
</dbReference>
<name>A0A9D1RGS4_9BACT</name>
<reference evidence="2" key="1">
    <citation type="journal article" date="2021" name="PeerJ">
        <title>Extensive microbial diversity within the chicken gut microbiome revealed by metagenomics and culture.</title>
        <authorList>
            <person name="Gilroy R."/>
            <person name="Ravi A."/>
            <person name="Getino M."/>
            <person name="Pursley I."/>
            <person name="Horton D.L."/>
            <person name="Alikhan N.F."/>
            <person name="Baker D."/>
            <person name="Gharbi K."/>
            <person name="Hall N."/>
            <person name="Watson M."/>
            <person name="Adriaenssens E.M."/>
            <person name="Foster-Nyarko E."/>
            <person name="Jarju S."/>
            <person name="Secka A."/>
            <person name="Antonio M."/>
            <person name="Oren A."/>
            <person name="Chaudhuri R.R."/>
            <person name="La Ragione R."/>
            <person name="Hildebrand F."/>
            <person name="Pallen M.J."/>
        </authorList>
    </citation>
    <scope>NUCLEOTIDE SEQUENCE</scope>
    <source>
        <strain evidence="2">Gambia16-930</strain>
    </source>
</reference>
<dbReference type="PROSITE" id="PS50943">
    <property type="entry name" value="HTH_CROC1"/>
    <property type="match status" value="1"/>
</dbReference>
<feature type="domain" description="HTH cro/C1-type" evidence="1">
    <location>
        <begin position="7"/>
        <end position="60"/>
    </location>
</feature>
<dbReference type="Gene3D" id="1.10.260.40">
    <property type="entry name" value="lambda repressor-like DNA-binding domains"/>
    <property type="match status" value="1"/>
</dbReference>
<proteinExistence type="predicted"/>
<dbReference type="EMBL" id="DXGG01000034">
    <property type="protein sequence ID" value="HIW86828.1"/>
    <property type="molecule type" value="Genomic_DNA"/>
</dbReference>
<protein>
    <submittedName>
        <fullName evidence="2">Helix-turn-helix transcriptional regulator</fullName>
    </submittedName>
</protein>
<dbReference type="SMART" id="SM00530">
    <property type="entry name" value="HTH_XRE"/>
    <property type="match status" value="1"/>
</dbReference>
<dbReference type="SUPFAM" id="SSF47413">
    <property type="entry name" value="lambda repressor-like DNA-binding domains"/>
    <property type="match status" value="1"/>
</dbReference>
<accession>A0A9D1RGS4</accession>
<evidence type="ECO:0000313" key="3">
    <source>
        <dbReference type="Proteomes" id="UP000824267"/>
    </source>
</evidence>
<gene>
    <name evidence="2" type="ORF">IAC47_00930</name>
</gene>
<reference evidence="2" key="2">
    <citation type="submission" date="2021-04" db="EMBL/GenBank/DDBJ databases">
        <authorList>
            <person name="Gilroy R."/>
        </authorList>
    </citation>
    <scope>NUCLEOTIDE SEQUENCE</scope>
    <source>
        <strain evidence="2">Gambia16-930</strain>
    </source>
</reference>
<evidence type="ECO:0000313" key="2">
    <source>
        <dbReference type="EMBL" id="HIW86828.1"/>
    </source>
</evidence>
<dbReference type="GO" id="GO:0003677">
    <property type="term" value="F:DNA binding"/>
    <property type="evidence" value="ECO:0007669"/>
    <property type="project" value="InterPro"/>
</dbReference>
<dbReference type="Pfam" id="PF01381">
    <property type="entry name" value="HTH_3"/>
    <property type="match status" value="1"/>
</dbReference>
<evidence type="ECO:0000259" key="1">
    <source>
        <dbReference type="PROSITE" id="PS50943"/>
    </source>
</evidence>
<dbReference type="InterPro" id="IPR001387">
    <property type="entry name" value="Cro/C1-type_HTH"/>
</dbReference>
<dbReference type="AlphaFoldDB" id="A0A9D1RGS4"/>